<dbReference type="EMBL" id="CP034699">
    <property type="protein sequence ID" value="AZT44329.1"/>
    <property type="molecule type" value="Genomic_DNA"/>
</dbReference>
<dbReference type="EMBL" id="CP034710">
    <property type="protein sequence ID" value="AZT39588.1"/>
    <property type="molecule type" value="Genomic_DNA"/>
</dbReference>
<sequence length="100" mass="11373">MGTTDLDAYQRYCDTRCQPVTEISAAHFNDMLEIMPPLDWHFGTGGSQSFKLMEMYCGNITSIYAQYGDRFFELRDRVTLAHRDIIARVQAFLAAHTSAA</sequence>
<accession>A0A3Q9MXE6</accession>
<proteinExistence type="predicted"/>
<name>A0A3Q9MXE6_SALET</name>
<dbReference type="AlphaFoldDB" id="A0A3Q9MXE6"/>
<organism evidence="2">
    <name type="scientific">Salmonella enterica subsp. enterica serovar Karamoja</name>
    <dbReference type="NCBI Taxonomy" id="2500153"/>
    <lineage>
        <taxon>Bacteria</taxon>
        <taxon>Pseudomonadati</taxon>
        <taxon>Pseudomonadota</taxon>
        <taxon>Gammaproteobacteria</taxon>
        <taxon>Enterobacterales</taxon>
        <taxon>Enterobacteriaceae</taxon>
        <taxon>Salmonella</taxon>
    </lineage>
</organism>
<reference evidence="2" key="1">
    <citation type="submission" date="2018-12" db="EMBL/GenBank/DDBJ databases">
        <title>Complete genome sequences of twenty non-typhoidal Salmonella isolates from Rwanda.</title>
        <authorList>
            <person name="Byukusenge M."/>
            <person name="Li L."/>
            <person name="Subhashinie K."/>
            <person name="Nzayirambaho M."/>
            <person name="Kuchipudi S.V."/>
            <person name="Jayarao B.M."/>
        </authorList>
    </citation>
    <scope>NUCLEOTIDE SEQUENCE</scope>
    <source>
        <strain evidence="1">RSE21</strain>
        <strain evidence="2">RSE40</strain>
        <plasmid evidence="1">pRSE21</plasmid>
        <plasmid evidence="2">pRSE40</plasmid>
    </source>
</reference>
<geneLocation type="plasmid" evidence="2">
    <name>pRSE40</name>
</geneLocation>
<evidence type="ECO:0000313" key="1">
    <source>
        <dbReference type="EMBL" id="AZT39588.1"/>
    </source>
</evidence>
<protein>
    <submittedName>
        <fullName evidence="2">Uncharacterized protein</fullName>
    </submittedName>
</protein>
<geneLocation type="plasmid" evidence="1">
    <name>pRSE21</name>
</geneLocation>
<keyword evidence="2" id="KW-0614">Plasmid</keyword>
<gene>
    <name evidence="2" type="ORF">EL007_24005</name>
    <name evidence="1" type="ORF">ELZ88_23830</name>
</gene>
<evidence type="ECO:0000313" key="2">
    <source>
        <dbReference type="EMBL" id="AZT44329.1"/>
    </source>
</evidence>
<dbReference type="RefSeq" id="WP_168445571.1">
    <property type="nucleotide sequence ID" value="NZ_CP034699.1"/>
</dbReference>